<feature type="domain" description="Cullin family profile" evidence="10">
    <location>
        <begin position="434"/>
        <end position="657"/>
    </location>
</feature>
<dbReference type="InterPro" id="IPR016159">
    <property type="entry name" value="Cullin_repeat-like_dom_sf"/>
</dbReference>
<dbReference type="SUPFAM" id="SSF75632">
    <property type="entry name" value="Cullin homology domain"/>
    <property type="match status" value="1"/>
</dbReference>
<dbReference type="InterPro" id="IPR036388">
    <property type="entry name" value="WH-like_DNA-bd_sf"/>
</dbReference>
<evidence type="ECO:0000259" key="10">
    <source>
        <dbReference type="PROSITE" id="PS50069"/>
    </source>
</evidence>
<evidence type="ECO:0000256" key="2">
    <source>
        <dbReference type="ARBA" id="ARBA00006019"/>
    </source>
</evidence>
<evidence type="ECO:0000256" key="9">
    <source>
        <dbReference type="SAM" id="MobiDB-lite"/>
    </source>
</evidence>
<dbReference type="AlphaFoldDB" id="A0A0D6M166"/>
<dbReference type="Gene3D" id="1.10.10.10">
    <property type="entry name" value="Winged helix-like DNA-binding domain superfamily/Winged helix DNA-binding domain"/>
    <property type="match status" value="1"/>
</dbReference>
<dbReference type="PANTHER" id="PTHR11932">
    <property type="entry name" value="CULLIN"/>
    <property type="match status" value="1"/>
</dbReference>
<dbReference type="Pfam" id="PF00888">
    <property type="entry name" value="Cullin"/>
    <property type="match status" value="1"/>
</dbReference>
<comment type="pathway">
    <text evidence="1">Protein modification; protein ubiquitination.</text>
</comment>
<dbReference type="FunFam" id="1.20.1310.10:FF:000014">
    <property type="entry name" value="Cullin 5"/>
    <property type="match status" value="1"/>
</dbReference>
<dbReference type="SMART" id="SM00182">
    <property type="entry name" value="CULLIN"/>
    <property type="match status" value="1"/>
</dbReference>
<dbReference type="PROSITE" id="PS50069">
    <property type="entry name" value="CULLIN_2"/>
    <property type="match status" value="1"/>
</dbReference>
<organism evidence="11 12">
    <name type="scientific">Ancylostoma ceylanicum</name>
    <dbReference type="NCBI Taxonomy" id="53326"/>
    <lineage>
        <taxon>Eukaryota</taxon>
        <taxon>Metazoa</taxon>
        <taxon>Ecdysozoa</taxon>
        <taxon>Nematoda</taxon>
        <taxon>Chromadorea</taxon>
        <taxon>Rhabditida</taxon>
        <taxon>Rhabditina</taxon>
        <taxon>Rhabditomorpha</taxon>
        <taxon>Strongyloidea</taxon>
        <taxon>Ancylostomatidae</taxon>
        <taxon>Ancylostomatinae</taxon>
        <taxon>Ancylostoma</taxon>
    </lineage>
</organism>
<dbReference type="GO" id="GO:0031625">
    <property type="term" value="F:ubiquitin protein ligase binding"/>
    <property type="evidence" value="ECO:0007669"/>
    <property type="project" value="InterPro"/>
</dbReference>
<dbReference type="InterPro" id="IPR016158">
    <property type="entry name" value="Cullin_homology"/>
</dbReference>
<dbReference type="SUPFAM" id="SSF46785">
    <property type="entry name" value="Winged helix' DNA-binding domain"/>
    <property type="match status" value="1"/>
</dbReference>
<proteinExistence type="inferred from homology"/>
<dbReference type="InterPro" id="IPR019559">
    <property type="entry name" value="Cullin_neddylation_domain"/>
</dbReference>
<name>A0A0D6M166_9BILA</name>
<dbReference type="InterPro" id="IPR045093">
    <property type="entry name" value="Cullin"/>
</dbReference>
<evidence type="ECO:0000256" key="6">
    <source>
        <dbReference type="ARBA" id="ARBA00040451"/>
    </source>
</evidence>
<protein>
    <recommendedName>
        <fullName evidence="6">Cullin-5</fullName>
    </recommendedName>
</protein>
<dbReference type="SMART" id="SM00884">
    <property type="entry name" value="Cullin_Nedd8"/>
    <property type="match status" value="1"/>
</dbReference>
<evidence type="ECO:0000256" key="8">
    <source>
        <dbReference type="RuleBase" id="RU003829"/>
    </source>
</evidence>
<evidence type="ECO:0000313" key="12">
    <source>
        <dbReference type="Proteomes" id="UP000054495"/>
    </source>
</evidence>
<accession>A0A0D6M166</accession>
<gene>
    <name evidence="11" type="ORF">ANCCEY_02924</name>
</gene>
<evidence type="ECO:0000313" key="11">
    <source>
        <dbReference type="EMBL" id="EPB78010.1"/>
    </source>
</evidence>
<dbReference type="Pfam" id="PF26557">
    <property type="entry name" value="Cullin_AB"/>
    <property type="match status" value="1"/>
</dbReference>
<evidence type="ECO:0000256" key="5">
    <source>
        <dbReference type="ARBA" id="ARBA00022843"/>
    </source>
</evidence>
<dbReference type="SUPFAM" id="SSF74788">
    <property type="entry name" value="Cullin repeat-like"/>
    <property type="match status" value="1"/>
</dbReference>
<dbReference type="Pfam" id="PF10557">
    <property type="entry name" value="Cullin_Nedd8"/>
    <property type="match status" value="1"/>
</dbReference>
<evidence type="ECO:0000256" key="4">
    <source>
        <dbReference type="ARBA" id="ARBA00022786"/>
    </source>
</evidence>
<evidence type="ECO:0000256" key="3">
    <source>
        <dbReference type="ARBA" id="ARBA00022499"/>
    </source>
</evidence>
<dbReference type="InterPro" id="IPR059120">
    <property type="entry name" value="Cullin-like_AB"/>
</dbReference>
<dbReference type="Proteomes" id="UP000054495">
    <property type="component" value="Unassembled WGS sequence"/>
</dbReference>
<evidence type="ECO:0000256" key="1">
    <source>
        <dbReference type="ARBA" id="ARBA00004906"/>
    </source>
</evidence>
<reference evidence="11 12" key="1">
    <citation type="submission" date="2013-05" db="EMBL/GenBank/DDBJ databases">
        <title>Draft genome of the parasitic nematode Anyclostoma ceylanicum.</title>
        <authorList>
            <person name="Mitreva M."/>
        </authorList>
    </citation>
    <scope>NUCLEOTIDE SEQUENCE [LARGE SCALE GENOMIC DNA]</scope>
</reference>
<keyword evidence="12" id="KW-1185">Reference proteome</keyword>
<comment type="similarity">
    <text evidence="2 7 8">Belongs to the cullin family.</text>
</comment>
<dbReference type="FunFam" id="3.30.230.130:FF:000004">
    <property type="entry name" value="Cullin 5"/>
    <property type="match status" value="1"/>
</dbReference>
<evidence type="ECO:0000256" key="7">
    <source>
        <dbReference type="PROSITE-ProRule" id="PRU00330"/>
    </source>
</evidence>
<dbReference type="Gene3D" id="3.30.230.130">
    <property type="entry name" value="Cullin, Chain C, Domain 2"/>
    <property type="match status" value="1"/>
</dbReference>
<dbReference type="EMBL" id="KE124823">
    <property type="protein sequence ID" value="EPB78010.1"/>
    <property type="molecule type" value="Genomic_DNA"/>
</dbReference>
<feature type="region of interest" description="Disordered" evidence="9">
    <location>
        <begin position="143"/>
        <end position="162"/>
    </location>
</feature>
<dbReference type="InterPro" id="IPR036390">
    <property type="entry name" value="WH_DNA-bd_sf"/>
</dbReference>
<dbReference type="InterPro" id="IPR001373">
    <property type="entry name" value="Cullin_N"/>
</dbReference>
<keyword evidence="5" id="KW-0832">Ubl conjugation</keyword>
<sequence>MEREYVYFKRLRRYIRRIRSKFMASMLRGAEYDTPLNFEDEWAKIHGIVLALITQERVTQLEWQDLFLAVYKIHSWVEDGKKKLHSAIDYNVKEYVRMARERINCHIERGDQALLRAYIHEWTKFYQQTAILPLPFMAIDPETAPPAPLPPGSETRTPKQYRSKTVREEMLETWKKVVFQHISLKLLSAALRLVEAERNGEAVDARLVIGVRESWVALYDQRDCYYEDVLEQYRKHFEREFVEETVAYYKKRAAQFLAENGVINYMSYADRMLDEEEQRARKYLNPNPESVSRLVESCVQVLVVEFEDQILAECPSLIAKNDVEKLRMMYRLIKRTPSGIEVVLKAVDNHIRSEGLDDMKENAMTITTDPEKYISQLLNMFDRFSTLVKEGFYDDARLLTARDKAFRALVNDTTIFRMELPLGKKSRNTAVESKCPELLANYCDLLLRKTQLSKKLTSEEIDAKLNNLLLVLKYIANKDVFMRFHKAHLSRRLILDMSADQEKEEAMVNKLRDIEVNKDLNSSFKKSLVGTNNNKTLSDLINIKILNGGAWGRGGVGAERVRVSLPRELEEFVPEVEAFYKKHHNGRKLNWMHHWSSGTIIFGTSSGGRYDLEVTTFQMAVLFCWNDRAQEKISFESLRLATELPDTELARTLFSLVAYPKMKSQILLCDAPYPINPRDFTDSTLFFINHDFHFVKNGKEQHRGRINLIGRLQLSMESSATKEHEDIVALREFRVQEAAVKIMKMRKTITSAQLQTELVEMLKPMFIPNRKLIKEQIDWLIENRFIERKIDDINTFVYVS</sequence>
<keyword evidence="4" id="KW-0833">Ubl conjugation pathway</keyword>
<keyword evidence="3" id="KW-1017">Isopeptide bond</keyword>
<dbReference type="Gene3D" id="1.20.1310.10">
    <property type="entry name" value="Cullin Repeats"/>
    <property type="match status" value="4"/>
</dbReference>
<dbReference type="InterPro" id="IPR036317">
    <property type="entry name" value="Cullin_homology_sf"/>
</dbReference>
<dbReference type="GO" id="GO:0006511">
    <property type="term" value="P:ubiquitin-dependent protein catabolic process"/>
    <property type="evidence" value="ECO:0007669"/>
    <property type="project" value="InterPro"/>
</dbReference>